<proteinExistence type="predicted"/>
<accession>A0A8S5ML59</accession>
<dbReference type="EMBL" id="BK014925">
    <property type="protein sequence ID" value="DAD82966.1"/>
    <property type="molecule type" value="Genomic_DNA"/>
</dbReference>
<sequence>MKHLYINKKEKLILAIIFMVAFLLPYGVGTRITFMIIALLILSAVKIAIDVYKSIVHSQKHFEAMQRKREAANREKIIEMCNYIYNNL</sequence>
<protein>
    <submittedName>
        <fullName evidence="2">Neurotransmitter-gated ion-channel transmembrane region</fullName>
    </submittedName>
</protein>
<keyword evidence="1" id="KW-1133">Transmembrane helix</keyword>
<evidence type="ECO:0000256" key="1">
    <source>
        <dbReference type="SAM" id="Phobius"/>
    </source>
</evidence>
<keyword evidence="1" id="KW-0472">Membrane</keyword>
<evidence type="ECO:0000313" key="2">
    <source>
        <dbReference type="EMBL" id="DAD82966.1"/>
    </source>
</evidence>
<reference evidence="2" key="1">
    <citation type="journal article" date="2021" name="Proc. Natl. Acad. Sci. U.S.A.">
        <title>A Catalog of Tens of Thousands of Viruses from Human Metagenomes Reveals Hidden Associations with Chronic Diseases.</title>
        <authorList>
            <person name="Tisza M.J."/>
            <person name="Buck C.B."/>
        </authorList>
    </citation>
    <scope>NUCLEOTIDE SEQUENCE</scope>
    <source>
        <strain evidence="2">CtXZx16</strain>
    </source>
</reference>
<name>A0A8S5ML59_9CAUD</name>
<feature type="transmembrane region" description="Helical" evidence="1">
    <location>
        <begin position="12"/>
        <end position="28"/>
    </location>
</feature>
<keyword evidence="1 2" id="KW-0812">Transmembrane</keyword>
<feature type="transmembrane region" description="Helical" evidence="1">
    <location>
        <begin position="34"/>
        <end position="52"/>
    </location>
</feature>
<organism evidence="2">
    <name type="scientific">Siphoviridae sp. ctXZx16</name>
    <dbReference type="NCBI Taxonomy" id="2826371"/>
    <lineage>
        <taxon>Viruses</taxon>
        <taxon>Duplodnaviria</taxon>
        <taxon>Heunggongvirae</taxon>
        <taxon>Uroviricota</taxon>
        <taxon>Caudoviricetes</taxon>
    </lineage>
</organism>